<evidence type="ECO:0000256" key="2">
    <source>
        <dbReference type="ARBA" id="ARBA00022448"/>
    </source>
</evidence>
<keyword evidence="2" id="KW-0813">Transport</keyword>
<comment type="caution">
    <text evidence="6">The sequence shown here is derived from an EMBL/GenBank/DDBJ whole genome shotgun (WGS) entry which is preliminary data.</text>
</comment>
<keyword evidence="4 6" id="KW-0067">ATP-binding</keyword>
<evidence type="ECO:0000256" key="4">
    <source>
        <dbReference type="ARBA" id="ARBA00022840"/>
    </source>
</evidence>
<dbReference type="EMBL" id="WMIB01000007">
    <property type="protein sequence ID" value="MTH53543.1"/>
    <property type="molecule type" value="Genomic_DNA"/>
</dbReference>
<evidence type="ECO:0000259" key="5">
    <source>
        <dbReference type="Pfam" id="PF00005"/>
    </source>
</evidence>
<organism evidence="6 7">
    <name type="scientific">Metabacillus mangrovi</name>
    <dbReference type="NCBI Taxonomy" id="1491830"/>
    <lineage>
        <taxon>Bacteria</taxon>
        <taxon>Bacillati</taxon>
        <taxon>Bacillota</taxon>
        <taxon>Bacilli</taxon>
        <taxon>Bacillales</taxon>
        <taxon>Bacillaceae</taxon>
        <taxon>Metabacillus</taxon>
    </lineage>
</organism>
<comment type="similarity">
    <text evidence="1">Belongs to the ABC transporter superfamily.</text>
</comment>
<dbReference type="AlphaFoldDB" id="A0A7X2S5B7"/>
<accession>A0A7X2S5B7</accession>
<dbReference type="Proteomes" id="UP000434639">
    <property type="component" value="Unassembled WGS sequence"/>
</dbReference>
<protein>
    <submittedName>
        <fullName evidence="6">ATP-binding cassette domain-containing protein</fullName>
    </submittedName>
</protein>
<keyword evidence="7" id="KW-1185">Reference proteome</keyword>
<gene>
    <name evidence="6" type="ORF">GKZ89_09025</name>
</gene>
<dbReference type="Gene3D" id="3.40.50.300">
    <property type="entry name" value="P-loop containing nucleotide triphosphate hydrolases"/>
    <property type="match status" value="1"/>
</dbReference>
<keyword evidence="3" id="KW-0547">Nucleotide-binding</keyword>
<evidence type="ECO:0000256" key="1">
    <source>
        <dbReference type="ARBA" id="ARBA00005417"/>
    </source>
</evidence>
<dbReference type="GO" id="GO:0005524">
    <property type="term" value="F:ATP binding"/>
    <property type="evidence" value="ECO:0007669"/>
    <property type="project" value="UniProtKB-KW"/>
</dbReference>
<evidence type="ECO:0000256" key="3">
    <source>
        <dbReference type="ARBA" id="ARBA00022741"/>
    </source>
</evidence>
<dbReference type="Pfam" id="PF00005">
    <property type="entry name" value="ABC_tran"/>
    <property type="match status" value="1"/>
</dbReference>
<evidence type="ECO:0000313" key="7">
    <source>
        <dbReference type="Proteomes" id="UP000434639"/>
    </source>
</evidence>
<dbReference type="SUPFAM" id="SSF52540">
    <property type="entry name" value="P-loop containing nucleoside triphosphate hydrolases"/>
    <property type="match status" value="1"/>
</dbReference>
<feature type="domain" description="ABC transporter" evidence="5">
    <location>
        <begin position="50"/>
        <end position="99"/>
    </location>
</feature>
<dbReference type="PANTHER" id="PTHR42711:SF5">
    <property type="entry name" value="ABC TRANSPORTER ATP-BINDING PROTEIN NATA"/>
    <property type="match status" value="1"/>
</dbReference>
<sequence length="110" mass="11440">MSHHRSGANAILQPSFCRSRKTDLKKAGENMNIIEAAGVSKSFGRTKVLDGAGLTVKKGEILGLLGPNGAGKTTLIRILNGVIAPDSGKIKVAGFDPSAEGDQIRSIPES</sequence>
<evidence type="ECO:0000313" key="6">
    <source>
        <dbReference type="EMBL" id="MTH53543.1"/>
    </source>
</evidence>
<dbReference type="PANTHER" id="PTHR42711">
    <property type="entry name" value="ABC TRANSPORTER ATP-BINDING PROTEIN"/>
    <property type="match status" value="1"/>
</dbReference>
<dbReference type="InterPro" id="IPR050763">
    <property type="entry name" value="ABC_transporter_ATP-binding"/>
</dbReference>
<proteinExistence type="inferred from homology"/>
<reference evidence="6 7" key="1">
    <citation type="journal article" date="2017" name="Int. J. Syst. Evol. Microbiol.">
        <title>Bacillus mangrovi sp. nov., isolated from a sediment sample from a mangrove forest.</title>
        <authorList>
            <person name="Gupta V."/>
            <person name="Singh P.K."/>
            <person name="Korpole S."/>
            <person name="Tanuku N.R.S."/>
            <person name="Pinnaka A.K."/>
        </authorList>
    </citation>
    <scope>NUCLEOTIDE SEQUENCE [LARGE SCALE GENOMIC DNA]</scope>
    <source>
        <strain evidence="6 7">KCTC 33872</strain>
    </source>
</reference>
<dbReference type="OrthoDB" id="1551385at2"/>
<dbReference type="GO" id="GO:0016887">
    <property type="term" value="F:ATP hydrolysis activity"/>
    <property type="evidence" value="ECO:0007669"/>
    <property type="project" value="InterPro"/>
</dbReference>
<name>A0A7X2S5B7_9BACI</name>
<dbReference type="InterPro" id="IPR003439">
    <property type="entry name" value="ABC_transporter-like_ATP-bd"/>
</dbReference>
<dbReference type="InterPro" id="IPR027417">
    <property type="entry name" value="P-loop_NTPase"/>
</dbReference>